<dbReference type="Gene3D" id="3.40.50.2000">
    <property type="entry name" value="Glycogen Phosphorylase B"/>
    <property type="match status" value="2"/>
</dbReference>
<evidence type="ECO:0000313" key="4">
    <source>
        <dbReference type="Proteomes" id="UP000293568"/>
    </source>
</evidence>
<dbReference type="KEGG" id="pprt:ET464_13180"/>
<name>A0A4P6EV93_9BACL</name>
<feature type="domain" description="Glycosyltransferase subfamily 4-like N-terminal" evidence="2">
    <location>
        <begin position="19"/>
        <end position="166"/>
    </location>
</feature>
<accession>A0A4P6EV93</accession>
<reference evidence="3 4" key="1">
    <citation type="submission" date="2019-01" db="EMBL/GenBank/DDBJ databases">
        <title>Genome sequencing of strain FW100M-2.</title>
        <authorList>
            <person name="Heo J."/>
            <person name="Kim S.-J."/>
            <person name="Kim J.-S."/>
            <person name="Hong S.-B."/>
            <person name="Kwon S.-W."/>
        </authorList>
    </citation>
    <scope>NUCLEOTIDE SEQUENCE [LARGE SCALE GENOMIC DNA]</scope>
    <source>
        <strain evidence="3 4">FW100M-2</strain>
    </source>
</reference>
<dbReference type="Proteomes" id="UP000293568">
    <property type="component" value="Chromosome"/>
</dbReference>
<evidence type="ECO:0000259" key="2">
    <source>
        <dbReference type="Pfam" id="PF13439"/>
    </source>
</evidence>
<dbReference type="PANTHER" id="PTHR12526">
    <property type="entry name" value="GLYCOSYLTRANSFERASE"/>
    <property type="match status" value="1"/>
</dbReference>
<dbReference type="EMBL" id="CP035492">
    <property type="protein sequence ID" value="QAY67210.1"/>
    <property type="molecule type" value="Genomic_DNA"/>
</dbReference>
<sequence>MRSDTRTNVMFVTHADKKGGAEQSLIHLINFIDRTQFRVFLLSPKNANYLHEIRAEYTHFPLELNSIKQRYGFGYLETVMKIRSFVRKNHISIVHANGWRAPWYIAPLKLLTRKKLVWHHRDHTHLRMFNEVLPRFFDRVICISEFVASSIQGRNKTVIYNGVDPSLALAPKSRRFMEDGQLIIGMFGRIVEWKRYDLVIEAVKRLADSGRKDWKLWIVGDASVDGSDHYYEDLIWKSAEYGLENHILFHGYSSKPLDVMKECDVTVNFSLNEPFGRVIIESMLVQTPVIVSDSGGAPEIIRHTDGGLIVQDGDVGELSQALARIYDNPADLEVLSKLGYQNVMKKFDMAAIARQVEAAYRRLLPKGPKKEAAGEAHEYSVPSNPYR</sequence>
<dbReference type="Pfam" id="PF00534">
    <property type="entry name" value="Glycos_transf_1"/>
    <property type="match status" value="1"/>
</dbReference>
<dbReference type="CDD" id="cd03811">
    <property type="entry name" value="GT4_GT28_WabH-like"/>
    <property type="match status" value="1"/>
</dbReference>
<dbReference type="RefSeq" id="WP_129441592.1">
    <property type="nucleotide sequence ID" value="NZ_CP035492.1"/>
</dbReference>
<dbReference type="Pfam" id="PF13439">
    <property type="entry name" value="Glyco_transf_4"/>
    <property type="match status" value="1"/>
</dbReference>
<dbReference type="AlphaFoldDB" id="A0A4P6EV93"/>
<organism evidence="3 4">
    <name type="scientific">Paenibacillus protaetiae</name>
    <dbReference type="NCBI Taxonomy" id="2509456"/>
    <lineage>
        <taxon>Bacteria</taxon>
        <taxon>Bacillati</taxon>
        <taxon>Bacillota</taxon>
        <taxon>Bacilli</taxon>
        <taxon>Bacillales</taxon>
        <taxon>Paenibacillaceae</taxon>
        <taxon>Paenibacillus</taxon>
    </lineage>
</organism>
<dbReference type="PANTHER" id="PTHR12526:SF627">
    <property type="entry name" value="D-RHAMNOSYLTRANSFERASE WBPZ"/>
    <property type="match status" value="1"/>
</dbReference>
<dbReference type="InterPro" id="IPR028098">
    <property type="entry name" value="Glyco_trans_4-like_N"/>
</dbReference>
<proteinExistence type="predicted"/>
<keyword evidence="4" id="KW-1185">Reference proteome</keyword>
<dbReference type="SUPFAM" id="SSF53756">
    <property type="entry name" value="UDP-Glycosyltransferase/glycogen phosphorylase"/>
    <property type="match status" value="1"/>
</dbReference>
<dbReference type="GO" id="GO:0016757">
    <property type="term" value="F:glycosyltransferase activity"/>
    <property type="evidence" value="ECO:0007669"/>
    <property type="project" value="InterPro"/>
</dbReference>
<keyword evidence="3" id="KW-0808">Transferase</keyword>
<evidence type="ECO:0000259" key="1">
    <source>
        <dbReference type="Pfam" id="PF00534"/>
    </source>
</evidence>
<dbReference type="OrthoDB" id="9814612at2"/>
<protein>
    <submittedName>
        <fullName evidence="3">Glycosyltransferase family 1 protein</fullName>
    </submittedName>
</protein>
<feature type="domain" description="Glycosyl transferase family 1" evidence="1">
    <location>
        <begin position="179"/>
        <end position="339"/>
    </location>
</feature>
<evidence type="ECO:0000313" key="3">
    <source>
        <dbReference type="EMBL" id="QAY67210.1"/>
    </source>
</evidence>
<gene>
    <name evidence="3" type="ORF">ET464_13180</name>
</gene>
<dbReference type="InterPro" id="IPR001296">
    <property type="entry name" value="Glyco_trans_1"/>
</dbReference>